<evidence type="ECO:0000256" key="1">
    <source>
        <dbReference type="SAM" id="Phobius"/>
    </source>
</evidence>
<gene>
    <name evidence="2" type="ORF">J2S06_000547</name>
</gene>
<evidence type="ECO:0000313" key="2">
    <source>
        <dbReference type="EMBL" id="MDQ0161477.1"/>
    </source>
</evidence>
<name>A0ABT9VKT9_9BACI</name>
<dbReference type="Proteomes" id="UP001225646">
    <property type="component" value="Unassembled WGS sequence"/>
</dbReference>
<keyword evidence="1" id="KW-0472">Membrane</keyword>
<comment type="caution">
    <text evidence="2">The sequence shown here is derived from an EMBL/GenBank/DDBJ whole genome shotgun (WGS) entry which is preliminary data.</text>
</comment>
<keyword evidence="1" id="KW-1133">Transmembrane helix</keyword>
<keyword evidence="3" id="KW-1185">Reference proteome</keyword>
<evidence type="ECO:0000313" key="3">
    <source>
        <dbReference type="Proteomes" id="UP001225646"/>
    </source>
</evidence>
<organism evidence="2 3">
    <name type="scientific">Aeribacillus alveayuensis</name>
    <dbReference type="NCBI Taxonomy" id="279215"/>
    <lineage>
        <taxon>Bacteria</taxon>
        <taxon>Bacillati</taxon>
        <taxon>Bacillota</taxon>
        <taxon>Bacilli</taxon>
        <taxon>Bacillales</taxon>
        <taxon>Bacillaceae</taxon>
        <taxon>Aeribacillus</taxon>
    </lineage>
</organism>
<sequence length="29" mass="3501">MKRQNWMLLGVFVVVCLLWGVGYWLYIVN</sequence>
<feature type="transmembrane region" description="Helical" evidence="1">
    <location>
        <begin position="7"/>
        <end position="27"/>
    </location>
</feature>
<dbReference type="EMBL" id="JAUSTR010000001">
    <property type="protein sequence ID" value="MDQ0161477.1"/>
    <property type="molecule type" value="Genomic_DNA"/>
</dbReference>
<proteinExistence type="predicted"/>
<reference evidence="2 3" key="1">
    <citation type="submission" date="2023-07" db="EMBL/GenBank/DDBJ databases">
        <title>Genomic Encyclopedia of Type Strains, Phase IV (KMG-IV): sequencing the most valuable type-strain genomes for metagenomic binning, comparative biology and taxonomic classification.</title>
        <authorList>
            <person name="Goeker M."/>
        </authorList>
    </citation>
    <scope>NUCLEOTIDE SEQUENCE [LARGE SCALE GENOMIC DNA]</scope>
    <source>
        <strain evidence="2 3">DSM 19092</strain>
    </source>
</reference>
<keyword evidence="1" id="KW-0812">Transmembrane</keyword>
<protein>
    <submittedName>
        <fullName evidence="2">Tfp pilus assembly protein PilN</fullName>
    </submittedName>
</protein>
<accession>A0ABT9VKT9</accession>